<accession>A0A840DTT1</accession>
<dbReference type="GO" id="GO:0016740">
    <property type="term" value="F:transferase activity"/>
    <property type="evidence" value="ECO:0007669"/>
    <property type="project" value="UniProtKB-KW"/>
</dbReference>
<proteinExistence type="predicted"/>
<dbReference type="RefSeq" id="WP_183183781.1">
    <property type="nucleotide sequence ID" value="NZ_BMNP01000004.1"/>
</dbReference>
<name>A0A840DTT1_9BACL</name>
<gene>
    <name evidence="1" type="ORF">GGR02_001190</name>
</gene>
<sequence>MIIQKEIEIMVQHIIRELIVEFGKCETEAKELIKKSGAVKSLMEDPIGFHESPYHWALSILTDADDLETLEKYLSQQ</sequence>
<dbReference type="Proteomes" id="UP000559598">
    <property type="component" value="Unassembled WGS sequence"/>
</dbReference>
<keyword evidence="2" id="KW-1185">Reference proteome</keyword>
<reference evidence="1 2" key="1">
    <citation type="submission" date="2020-08" db="EMBL/GenBank/DDBJ databases">
        <title>Genomic Encyclopedia of Type Strains, Phase IV (KMG-IV): sequencing the most valuable type-strain genomes for metagenomic binning, comparative biology and taxonomic classification.</title>
        <authorList>
            <person name="Goeker M."/>
        </authorList>
    </citation>
    <scope>NUCLEOTIDE SEQUENCE [LARGE SCALE GENOMIC DNA]</scope>
    <source>
        <strain evidence="1 2">DSM 17075</strain>
    </source>
</reference>
<dbReference type="EMBL" id="JACIDE010000006">
    <property type="protein sequence ID" value="MBB4073428.1"/>
    <property type="molecule type" value="Genomic_DNA"/>
</dbReference>
<protein>
    <submittedName>
        <fullName evidence="1">UDP-N-acetylglucosamine transferase subunit ALG13</fullName>
    </submittedName>
</protein>
<keyword evidence="1" id="KW-0808">Transferase</keyword>
<organism evidence="1 2">
    <name type="scientific">Anoxybacteroides voinovskiense</name>
    <dbReference type="NCBI Taxonomy" id="230470"/>
    <lineage>
        <taxon>Bacteria</taxon>
        <taxon>Bacillati</taxon>
        <taxon>Bacillota</taxon>
        <taxon>Bacilli</taxon>
        <taxon>Bacillales</taxon>
        <taxon>Anoxybacillaceae</taxon>
        <taxon>Anoxybacteroides</taxon>
    </lineage>
</organism>
<evidence type="ECO:0000313" key="2">
    <source>
        <dbReference type="Proteomes" id="UP000559598"/>
    </source>
</evidence>
<evidence type="ECO:0000313" key="1">
    <source>
        <dbReference type="EMBL" id="MBB4073428.1"/>
    </source>
</evidence>
<dbReference type="AlphaFoldDB" id="A0A840DTT1"/>
<comment type="caution">
    <text evidence="1">The sequence shown here is derived from an EMBL/GenBank/DDBJ whole genome shotgun (WGS) entry which is preliminary data.</text>
</comment>